<keyword evidence="2" id="KW-0813">Transport</keyword>
<dbReference type="EMBL" id="JAWNFY010000009">
    <property type="protein sequence ID" value="MDY5146227.1"/>
    <property type="molecule type" value="Genomic_DNA"/>
</dbReference>
<reference evidence="6 8" key="1">
    <citation type="submission" date="2023-10" db="EMBL/GenBank/DDBJ databases">
        <title>Whole Genome based description of the genera Actinobaculum and Actinotignum reveals a complex phylogenetic relationship within the species included in the genus Actinotignum.</title>
        <authorList>
            <person name="Jensen C.S."/>
            <person name="Dargis R."/>
            <person name="Kemp M."/>
            <person name="Christensen J.J."/>
        </authorList>
    </citation>
    <scope>NUCLEOTIDE SEQUENCE</scope>
    <source>
        <strain evidence="7 8">SLA_B089</strain>
        <strain evidence="6">SLA_B245</strain>
    </source>
</reference>
<organism evidence="6 9">
    <name type="scientific">Actinotignum timonense</name>
    <dbReference type="NCBI Taxonomy" id="1870995"/>
    <lineage>
        <taxon>Bacteria</taxon>
        <taxon>Bacillati</taxon>
        <taxon>Actinomycetota</taxon>
        <taxon>Actinomycetes</taxon>
        <taxon>Actinomycetales</taxon>
        <taxon>Actinomycetaceae</taxon>
        <taxon>Actinotignum</taxon>
    </lineage>
</organism>
<keyword evidence="8" id="KW-1185">Reference proteome</keyword>
<dbReference type="GO" id="GO:0005524">
    <property type="term" value="F:ATP binding"/>
    <property type="evidence" value="ECO:0007669"/>
    <property type="project" value="UniProtKB-KW"/>
</dbReference>
<keyword evidence="4 6" id="KW-0067">ATP-binding</keyword>
<dbReference type="InterPro" id="IPR027417">
    <property type="entry name" value="P-loop_NTPase"/>
</dbReference>
<evidence type="ECO:0000256" key="2">
    <source>
        <dbReference type="ARBA" id="ARBA00022448"/>
    </source>
</evidence>
<keyword evidence="3" id="KW-0547">Nucleotide-binding</keyword>
<comment type="similarity">
    <text evidence="1">Belongs to the ABC transporter superfamily.</text>
</comment>
<comment type="caution">
    <text evidence="6">The sequence shown here is derived from an EMBL/GenBank/DDBJ whole genome shotgun (WGS) entry which is preliminary data.</text>
</comment>
<dbReference type="InterPro" id="IPR003439">
    <property type="entry name" value="ABC_transporter-like_ATP-bd"/>
</dbReference>
<dbReference type="GeneID" id="92813602"/>
<dbReference type="SUPFAM" id="SSF52540">
    <property type="entry name" value="P-loop containing nucleoside triphosphate hydrolases"/>
    <property type="match status" value="1"/>
</dbReference>
<dbReference type="Gene3D" id="3.40.50.300">
    <property type="entry name" value="P-loop containing nucleotide triphosphate hydrolases"/>
    <property type="match status" value="1"/>
</dbReference>
<dbReference type="PROSITE" id="PS50893">
    <property type="entry name" value="ABC_TRANSPORTER_2"/>
    <property type="match status" value="1"/>
</dbReference>
<dbReference type="Pfam" id="PF00005">
    <property type="entry name" value="ABC_tran"/>
    <property type="match status" value="1"/>
</dbReference>
<name>A0AAW9HBT2_9ACTO</name>
<evidence type="ECO:0000313" key="6">
    <source>
        <dbReference type="EMBL" id="MDY5140128.1"/>
    </source>
</evidence>
<dbReference type="Proteomes" id="UP001288320">
    <property type="component" value="Unassembled WGS sequence"/>
</dbReference>
<evidence type="ECO:0000259" key="5">
    <source>
        <dbReference type="PROSITE" id="PS50893"/>
    </source>
</evidence>
<dbReference type="SMART" id="SM00382">
    <property type="entry name" value="AAA"/>
    <property type="match status" value="1"/>
</dbReference>
<evidence type="ECO:0000313" key="8">
    <source>
        <dbReference type="Proteomes" id="UP001284901"/>
    </source>
</evidence>
<gene>
    <name evidence="6" type="ORF">R6G74_02185</name>
    <name evidence="7" type="ORF">R6P33_04215</name>
</gene>
<protein>
    <submittedName>
        <fullName evidence="6">ABC transporter ATP-binding protein</fullName>
    </submittedName>
</protein>
<evidence type="ECO:0000256" key="3">
    <source>
        <dbReference type="ARBA" id="ARBA00022741"/>
    </source>
</evidence>
<dbReference type="PANTHER" id="PTHR43335">
    <property type="entry name" value="ABC TRANSPORTER, ATP-BINDING PROTEIN"/>
    <property type="match status" value="1"/>
</dbReference>
<dbReference type="InterPro" id="IPR003593">
    <property type="entry name" value="AAA+_ATPase"/>
</dbReference>
<evidence type="ECO:0000313" key="7">
    <source>
        <dbReference type="EMBL" id="MDY5146227.1"/>
    </source>
</evidence>
<proteinExistence type="inferred from homology"/>
<evidence type="ECO:0000256" key="1">
    <source>
        <dbReference type="ARBA" id="ARBA00005417"/>
    </source>
</evidence>
<dbReference type="GO" id="GO:0016887">
    <property type="term" value="F:ATP hydrolysis activity"/>
    <property type="evidence" value="ECO:0007669"/>
    <property type="project" value="InterPro"/>
</dbReference>
<dbReference type="AlphaFoldDB" id="A0AAW9HBT2"/>
<dbReference type="CDD" id="cd03230">
    <property type="entry name" value="ABC_DR_subfamily_A"/>
    <property type="match status" value="1"/>
</dbReference>
<evidence type="ECO:0000313" key="9">
    <source>
        <dbReference type="Proteomes" id="UP001288320"/>
    </source>
</evidence>
<feature type="domain" description="ABC transporter" evidence="5">
    <location>
        <begin position="7"/>
        <end position="235"/>
    </location>
</feature>
<dbReference type="Proteomes" id="UP001284901">
    <property type="component" value="Unassembled WGS sequence"/>
</dbReference>
<dbReference type="RefSeq" id="WP_087069894.1">
    <property type="nucleotide sequence ID" value="NZ_CAUPFC010000004.1"/>
</dbReference>
<evidence type="ECO:0000256" key="4">
    <source>
        <dbReference type="ARBA" id="ARBA00022840"/>
    </source>
</evidence>
<sequence length="283" mass="29471">MDKTYAVRTENLSKNFAGLAALTDVNLHVPEGSVYGLIGGNGAGKTTTIKILLGLIAASSGTARVLGYERGTLPAAPVPGVAYLPDVPSLPGWMSAPQALEFFGEVSGVERAVARRRAANLLELVGLTRAPGNIGGFSRGMTQRLGIALALVGAPRLLVLDEPTSALDPLGRADVLNIIRELAGRTTVLLTSHLLADVQQVCDHVGMLHEGTLLAEGPLDEVLALYRPERATVQVSVARADTEAARSAIAAACGAAGVEAQLDVAPPSLQHVYEYLSRGKVSQ</sequence>
<accession>A0AAW9HBT2</accession>
<dbReference type="EMBL" id="JAWNFV010000003">
    <property type="protein sequence ID" value="MDY5140128.1"/>
    <property type="molecule type" value="Genomic_DNA"/>
</dbReference>
<dbReference type="PANTHER" id="PTHR43335:SF4">
    <property type="entry name" value="ABC TRANSPORTER, ATP-BINDING PROTEIN"/>
    <property type="match status" value="1"/>
</dbReference>